<sequence length="50" mass="5273">MTTSDIAGARFELAHMAHAELYTPDIEAGCGSSPSCWACARPHAPGARRT</sequence>
<dbReference type="Proteomes" id="UP001236014">
    <property type="component" value="Chromosome"/>
</dbReference>
<dbReference type="KEGG" id="acab:QRX50_37500"/>
<protein>
    <submittedName>
        <fullName evidence="1">Uncharacterized protein</fullName>
    </submittedName>
</protein>
<dbReference type="EMBL" id="CP127294">
    <property type="protein sequence ID" value="WIX77060.1"/>
    <property type="molecule type" value="Genomic_DNA"/>
</dbReference>
<gene>
    <name evidence="1" type="ORF">QRX50_37500</name>
</gene>
<name>A0A9Y2IAX7_9PSEU</name>
<evidence type="ECO:0000313" key="1">
    <source>
        <dbReference type="EMBL" id="WIX77060.1"/>
    </source>
</evidence>
<proteinExistence type="predicted"/>
<keyword evidence="2" id="KW-1185">Reference proteome</keyword>
<dbReference type="AlphaFoldDB" id="A0A9Y2IAX7"/>
<evidence type="ECO:0000313" key="2">
    <source>
        <dbReference type="Proteomes" id="UP001236014"/>
    </source>
</evidence>
<dbReference type="RefSeq" id="WP_285967802.1">
    <property type="nucleotide sequence ID" value="NZ_CP127294.1"/>
</dbReference>
<organism evidence="1 2">
    <name type="scientific">Amycolatopsis carbonis</name>
    <dbReference type="NCBI Taxonomy" id="715471"/>
    <lineage>
        <taxon>Bacteria</taxon>
        <taxon>Bacillati</taxon>
        <taxon>Actinomycetota</taxon>
        <taxon>Actinomycetes</taxon>
        <taxon>Pseudonocardiales</taxon>
        <taxon>Pseudonocardiaceae</taxon>
        <taxon>Amycolatopsis</taxon>
    </lineage>
</organism>
<accession>A0A9Y2IAX7</accession>
<reference evidence="1 2" key="1">
    <citation type="submission" date="2023-06" db="EMBL/GenBank/DDBJ databases">
        <authorList>
            <person name="Oyuntsetseg B."/>
            <person name="Kim S.B."/>
        </authorList>
    </citation>
    <scope>NUCLEOTIDE SEQUENCE [LARGE SCALE GENOMIC DNA]</scope>
    <source>
        <strain evidence="1 2">2-15</strain>
    </source>
</reference>